<dbReference type="PANTHER" id="PTHR47691">
    <property type="entry name" value="REGULATOR-RELATED"/>
    <property type="match status" value="1"/>
</dbReference>
<dbReference type="PRINTS" id="PR00364">
    <property type="entry name" value="DISEASERSIST"/>
</dbReference>
<dbReference type="SUPFAM" id="SSF52540">
    <property type="entry name" value="P-loop containing nucleoside triphosphate hydrolases"/>
    <property type="match status" value="1"/>
</dbReference>
<evidence type="ECO:0000313" key="3">
    <source>
        <dbReference type="Proteomes" id="UP001595645"/>
    </source>
</evidence>
<dbReference type="Gene3D" id="3.40.50.300">
    <property type="entry name" value="P-loop containing nucleotide triphosphate hydrolases"/>
    <property type="match status" value="1"/>
</dbReference>
<name>A0ABV7P402_9PSEU</name>
<feature type="domain" description="AAA+ ATPase" evidence="1">
    <location>
        <begin position="42"/>
        <end position="173"/>
    </location>
</feature>
<dbReference type="PANTHER" id="PTHR47691:SF3">
    <property type="entry name" value="HTH-TYPE TRANSCRIPTIONAL REGULATOR RV0890C-RELATED"/>
    <property type="match status" value="1"/>
</dbReference>
<dbReference type="InterPro" id="IPR003593">
    <property type="entry name" value="AAA+_ATPase"/>
</dbReference>
<dbReference type="Gene3D" id="1.25.40.10">
    <property type="entry name" value="Tetratricopeptide repeat domain"/>
    <property type="match status" value="1"/>
</dbReference>
<dbReference type="InterPro" id="IPR027417">
    <property type="entry name" value="P-loop_NTPase"/>
</dbReference>
<accession>A0ABV7P402</accession>
<evidence type="ECO:0000313" key="2">
    <source>
        <dbReference type="EMBL" id="MFC3453819.1"/>
    </source>
</evidence>
<reference evidence="3" key="1">
    <citation type="journal article" date="2019" name="Int. J. Syst. Evol. Microbiol.">
        <title>The Global Catalogue of Microorganisms (GCM) 10K type strain sequencing project: providing services to taxonomists for standard genome sequencing and annotation.</title>
        <authorList>
            <consortium name="The Broad Institute Genomics Platform"/>
            <consortium name="The Broad Institute Genome Sequencing Center for Infectious Disease"/>
            <person name="Wu L."/>
            <person name="Ma J."/>
        </authorList>
    </citation>
    <scope>NUCLEOTIDE SEQUENCE [LARGE SCALE GENOMIC DNA]</scope>
    <source>
        <strain evidence="3">CGMCC 4.7676</strain>
    </source>
</reference>
<keyword evidence="3" id="KW-1185">Reference proteome</keyword>
<dbReference type="EMBL" id="JBHRWK010000056">
    <property type="protein sequence ID" value="MFC3453819.1"/>
    <property type="molecule type" value="Genomic_DNA"/>
</dbReference>
<comment type="caution">
    <text evidence="2">The sequence shown here is derived from an EMBL/GenBank/DDBJ whole genome shotgun (WGS) entry which is preliminary data.</text>
</comment>
<dbReference type="SUPFAM" id="SSF48452">
    <property type="entry name" value="TPR-like"/>
    <property type="match status" value="1"/>
</dbReference>
<dbReference type="InterPro" id="IPR049945">
    <property type="entry name" value="AAA_22"/>
</dbReference>
<gene>
    <name evidence="2" type="ORF">ACFOSH_30660</name>
</gene>
<protein>
    <submittedName>
        <fullName evidence="2">NB-ARC domain-containing protein</fullName>
    </submittedName>
</protein>
<proteinExistence type="predicted"/>
<dbReference type="InterPro" id="IPR011990">
    <property type="entry name" value="TPR-like_helical_dom_sf"/>
</dbReference>
<sequence length="673" mass="73433">MTVVGTRPVPRALAPDPRLFVNREDELELIEREITSSLASRQVGVVVLTGLPGVGKTTLATRCAHLVEDLFPDGALTADLGSSSESVTVDDVLFLFLSQLGVEKPSPSSQGLRAQFRTVTADLALLLVLDDVESAAQLTNLLPSSSRSTVIATSRKRSEGFSRQRYTVVEVPPFSVASSVELLSVDLSAGPTPAELRSMEALVELCGRLPLALSIAGAQLGNRHAGRPADYLSQLRTARSVLKTLTEDGRPVVEAVFEVSYQDLPERAQRAYRLLSLHPGDRFRADAAHALLGENGDAELESLIVANLLTRVRHDRYEVHSLVRQHAAGLAEQTEHPDDADAAVERVIEWYLEFVAARQLTISDRPRFGDRFNGRVAPAYTGEGAWTKAIADLEAERTNLRRVARAAADLELHALTWQLSEALATFYFQRDLCGDAITVHTLGLTAATVVHARTGDARPVLRMRAELGTAYFGLEDDEAATEQFEAAAALAAELPESGEVLFTREKLLQWKSFVHQRRGEADAAVDAIDQARAFLDHPAFPENDRARERALLDLNGGPMLAEVGRTEDAVSRGRAAVAYFGAGKEQHNRAKALANLGRSLGLAAPEHLDEAERTLRDAIRWFDELGMLFWEADSSAVLADLLDRTGRHEEAFALRGRADELKTILDDRKAGSS</sequence>
<evidence type="ECO:0000259" key="1">
    <source>
        <dbReference type="SMART" id="SM00382"/>
    </source>
</evidence>
<dbReference type="RefSeq" id="WP_378242779.1">
    <property type="nucleotide sequence ID" value="NZ_JBHRWK010000056.1"/>
</dbReference>
<dbReference type="Proteomes" id="UP001595645">
    <property type="component" value="Unassembled WGS sequence"/>
</dbReference>
<dbReference type="Pfam" id="PF13401">
    <property type="entry name" value="AAA_22"/>
    <property type="match status" value="1"/>
</dbReference>
<organism evidence="2 3">
    <name type="scientific">Amycolatopsis speibonae</name>
    <dbReference type="NCBI Taxonomy" id="1450224"/>
    <lineage>
        <taxon>Bacteria</taxon>
        <taxon>Bacillati</taxon>
        <taxon>Actinomycetota</taxon>
        <taxon>Actinomycetes</taxon>
        <taxon>Pseudonocardiales</taxon>
        <taxon>Pseudonocardiaceae</taxon>
        <taxon>Amycolatopsis</taxon>
    </lineage>
</organism>
<dbReference type="SMART" id="SM00382">
    <property type="entry name" value="AAA"/>
    <property type="match status" value="1"/>
</dbReference>